<reference evidence="3" key="1">
    <citation type="submission" date="2016-12" db="EMBL/GenBank/DDBJ databases">
        <authorList>
            <person name="Moulin L."/>
        </authorList>
    </citation>
    <scope>NUCLEOTIDE SEQUENCE [LARGE SCALE GENOMIC DNA]</scope>
    <source>
        <strain evidence="3">STM 7183</strain>
    </source>
</reference>
<dbReference type="InterPro" id="IPR000073">
    <property type="entry name" value="AB_hydrolase_1"/>
</dbReference>
<dbReference type="Proteomes" id="UP000195569">
    <property type="component" value="Unassembled WGS sequence"/>
</dbReference>
<dbReference type="SUPFAM" id="SSF53474">
    <property type="entry name" value="alpha/beta-Hydrolases"/>
    <property type="match status" value="1"/>
</dbReference>
<evidence type="ECO:0000259" key="2">
    <source>
        <dbReference type="Pfam" id="PF12697"/>
    </source>
</evidence>
<gene>
    <name evidence="3" type="ORF">BN2476_300115</name>
</gene>
<dbReference type="EMBL" id="CYGY02000030">
    <property type="protein sequence ID" value="SIT41662.1"/>
    <property type="molecule type" value="Genomic_DNA"/>
</dbReference>
<dbReference type="OrthoDB" id="9112061at2"/>
<dbReference type="PANTHER" id="PTHR37017:SF11">
    <property type="entry name" value="ESTERASE_LIPASE_THIOESTERASE DOMAIN-CONTAINING PROTEIN"/>
    <property type="match status" value="1"/>
</dbReference>
<keyword evidence="1" id="KW-0732">Signal</keyword>
<accession>A0A1N7S3V3</accession>
<evidence type="ECO:0000313" key="3">
    <source>
        <dbReference type="EMBL" id="SIT41662.1"/>
    </source>
</evidence>
<feature type="chain" id="PRO_5013247230" description="AB hydrolase-1 domain-containing protein" evidence="1">
    <location>
        <begin position="24"/>
        <end position="252"/>
    </location>
</feature>
<dbReference type="RefSeq" id="WP_087734991.1">
    <property type="nucleotide sequence ID" value="NZ_CYGY02000030.1"/>
</dbReference>
<dbReference type="InterPro" id="IPR052897">
    <property type="entry name" value="Sec-Metab_Biosynth_Hydrolase"/>
</dbReference>
<evidence type="ECO:0000256" key="1">
    <source>
        <dbReference type="SAM" id="SignalP"/>
    </source>
</evidence>
<proteinExistence type="predicted"/>
<dbReference type="Pfam" id="PF12697">
    <property type="entry name" value="Abhydrolase_6"/>
    <property type="match status" value="1"/>
</dbReference>
<feature type="signal peptide" evidence="1">
    <location>
        <begin position="1"/>
        <end position="23"/>
    </location>
</feature>
<dbReference type="AlphaFoldDB" id="A0A1N7S3V3"/>
<organism evidence="3 4">
    <name type="scientific">Paraburkholderia piptadeniae</name>
    <dbReference type="NCBI Taxonomy" id="1701573"/>
    <lineage>
        <taxon>Bacteria</taxon>
        <taxon>Pseudomonadati</taxon>
        <taxon>Pseudomonadota</taxon>
        <taxon>Betaproteobacteria</taxon>
        <taxon>Burkholderiales</taxon>
        <taxon>Burkholderiaceae</taxon>
        <taxon>Paraburkholderia</taxon>
    </lineage>
</organism>
<name>A0A1N7S3V3_9BURK</name>
<keyword evidence="4" id="KW-1185">Reference proteome</keyword>
<evidence type="ECO:0000313" key="4">
    <source>
        <dbReference type="Proteomes" id="UP000195569"/>
    </source>
</evidence>
<protein>
    <recommendedName>
        <fullName evidence="2">AB hydrolase-1 domain-containing protein</fullName>
    </recommendedName>
</protein>
<dbReference type="PANTHER" id="PTHR37017">
    <property type="entry name" value="AB HYDROLASE-1 DOMAIN-CONTAINING PROTEIN-RELATED"/>
    <property type="match status" value="1"/>
</dbReference>
<comment type="caution">
    <text evidence="3">The sequence shown here is derived from an EMBL/GenBank/DDBJ whole genome shotgun (WGS) entry which is preliminary data.</text>
</comment>
<dbReference type="InterPro" id="IPR029058">
    <property type="entry name" value="AB_hydrolase_fold"/>
</dbReference>
<sequence length="252" mass="26768">MFALRNKLAITVLVALGATMAHAEAKAAAKDVVIVHGALVDGSGWRAVHDILVKDGYHVTIVQEPLTGLAEDVDAARRVIDQQQGPVVLVGHSYGGSVITEAGVDPKVGSLVYVAALQPDAGEASGQLLQKFAAPNDAMRATPDKYFFLPPTKFRENFAADVSPSDAQFLADSQDQLAEKALGAPVSVAAWRTKPSYAILTTQDHMVSPQLQRWMYQRSGARVTEVSASHAVFISQPAAVARVIEVAAKSTN</sequence>
<dbReference type="Gene3D" id="3.40.50.1820">
    <property type="entry name" value="alpha/beta hydrolase"/>
    <property type="match status" value="1"/>
</dbReference>
<feature type="domain" description="AB hydrolase-1" evidence="2">
    <location>
        <begin position="32"/>
        <end position="242"/>
    </location>
</feature>